<dbReference type="AlphaFoldDB" id="A0A814MW69"/>
<dbReference type="SUPFAM" id="SSF52200">
    <property type="entry name" value="Toll/Interleukin receptor TIR domain"/>
    <property type="match status" value="1"/>
</dbReference>
<dbReference type="PANTHER" id="PTHR47508">
    <property type="entry name" value="SAM DOMAIN-CONTAINING PROTEIN-RELATED"/>
    <property type="match status" value="1"/>
</dbReference>
<name>A0A814MW69_9BILA</name>
<evidence type="ECO:0000313" key="2">
    <source>
        <dbReference type="EMBL" id="CAF1085243.1"/>
    </source>
</evidence>
<dbReference type="PANTHER" id="PTHR47508:SF1">
    <property type="entry name" value="NON-SPECIFIC SERINE_THREONINE PROTEIN KINASE"/>
    <property type="match status" value="1"/>
</dbReference>
<evidence type="ECO:0000313" key="5">
    <source>
        <dbReference type="EMBL" id="CAF4272479.1"/>
    </source>
</evidence>
<protein>
    <recommendedName>
        <fullName evidence="1">TIR domain-containing protein</fullName>
    </recommendedName>
</protein>
<dbReference type="EMBL" id="CAJOBA010054180">
    <property type="protein sequence ID" value="CAF4272479.1"/>
    <property type="molecule type" value="Genomic_DNA"/>
</dbReference>
<evidence type="ECO:0000259" key="1">
    <source>
        <dbReference type="PROSITE" id="PS50104"/>
    </source>
</evidence>
<dbReference type="Pfam" id="PF13676">
    <property type="entry name" value="TIR_2"/>
    <property type="match status" value="1"/>
</dbReference>
<reference evidence="2" key="1">
    <citation type="submission" date="2021-02" db="EMBL/GenBank/DDBJ databases">
        <authorList>
            <person name="Nowell W R."/>
        </authorList>
    </citation>
    <scope>NUCLEOTIDE SEQUENCE</scope>
</reference>
<keyword evidence="6" id="KW-1185">Reference proteome</keyword>
<sequence length="314" mass="36271">MPNSNRFVIGVEYNGKVRRIAAEHRYVTVEHFKQIVQYQFGIDHSFDLTYANAILNEDDILDNLDLQPTTDIRVRRNNDVSYGQSSIRHTLTAEEFDTSTGLSNVSHIRYNRDHSNKRNANITTSNSTCALSNGSQQTNNTIATSSYSMPTRTHYSSDVNLARHLQKLELNKRESPVIFLSYQWASKGKVKRLKADLEREGFECWMDNGQMGGGDKLFDEIDAGIRQTKVFICCLNEKYPLSDNCCRELNYAITLKKSVIPLLMENITWPPQRLGIILSQYIYIRFHHDPTTDNQNSLEEKFEELLRQICRFIN</sequence>
<dbReference type="EMBL" id="CAJNOQ010005077">
    <property type="protein sequence ID" value="CAF1085243.1"/>
    <property type="molecule type" value="Genomic_DNA"/>
</dbReference>
<evidence type="ECO:0000313" key="3">
    <source>
        <dbReference type="EMBL" id="CAF1482042.1"/>
    </source>
</evidence>
<evidence type="ECO:0000313" key="6">
    <source>
        <dbReference type="Proteomes" id="UP000663829"/>
    </source>
</evidence>
<dbReference type="OrthoDB" id="6078042at2759"/>
<dbReference type="EMBL" id="CAJNOK010032246">
    <property type="protein sequence ID" value="CAF1482042.1"/>
    <property type="molecule type" value="Genomic_DNA"/>
</dbReference>
<dbReference type="Proteomes" id="UP000677228">
    <property type="component" value="Unassembled WGS sequence"/>
</dbReference>
<dbReference type="GO" id="GO:0007165">
    <property type="term" value="P:signal transduction"/>
    <property type="evidence" value="ECO:0007669"/>
    <property type="project" value="InterPro"/>
</dbReference>
<dbReference type="InterPro" id="IPR000157">
    <property type="entry name" value="TIR_dom"/>
</dbReference>
<gene>
    <name evidence="2" type="ORF">GPM918_LOCUS17973</name>
    <name evidence="3" type="ORF">OVA965_LOCUS36111</name>
    <name evidence="4" type="ORF">SRO942_LOCUS17969</name>
    <name evidence="5" type="ORF">TMI583_LOCUS37111</name>
</gene>
<comment type="caution">
    <text evidence="2">The sequence shown here is derived from an EMBL/GenBank/DDBJ whole genome shotgun (WGS) entry which is preliminary data.</text>
</comment>
<organism evidence="2 6">
    <name type="scientific">Didymodactylos carnosus</name>
    <dbReference type="NCBI Taxonomy" id="1234261"/>
    <lineage>
        <taxon>Eukaryota</taxon>
        <taxon>Metazoa</taxon>
        <taxon>Spiralia</taxon>
        <taxon>Gnathifera</taxon>
        <taxon>Rotifera</taxon>
        <taxon>Eurotatoria</taxon>
        <taxon>Bdelloidea</taxon>
        <taxon>Philodinida</taxon>
        <taxon>Philodinidae</taxon>
        <taxon>Didymodactylos</taxon>
    </lineage>
</organism>
<dbReference type="Proteomes" id="UP000682733">
    <property type="component" value="Unassembled WGS sequence"/>
</dbReference>
<dbReference type="PROSITE" id="PS50104">
    <property type="entry name" value="TIR"/>
    <property type="match status" value="1"/>
</dbReference>
<dbReference type="Proteomes" id="UP000681722">
    <property type="component" value="Unassembled WGS sequence"/>
</dbReference>
<evidence type="ECO:0000313" key="4">
    <source>
        <dbReference type="EMBL" id="CAF3850839.1"/>
    </source>
</evidence>
<dbReference type="InterPro" id="IPR035897">
    <property type="entry name" value="Toll_tir_struct_dom_sf"/>
</dbReference>
<dbReference type="Gene3D" id="3.40.50.10140">
    <property type="entry name" value="Toll/interleukin-1 receptor homology (TIR) domain"/>
    <property type="match status" value="1"/>
</dbReference>
<proteinExistence type="predicted"/>
<dbReference type="EMBL" id="CAJOBC010005076">
    <property type="protein sequence ID" value="CAF3850839.1"/>
    <property type="molecule type" value="Genomic_DNA"/>
</dbReference>
<accession>A0A814MW69</accession>
<feature type="domain" description="TIR" evidence="1">
    <location>
        <begin position="174"/>
        <end position="310"/>
    </location>
</feature>
<dbReference type="Proteomes" id="UP000663829">
    <property type="component" value="Unassembled WGS sequence"/>
</dbReference>